<keyword evidence="2 3" id="KW-0808">Transferase</keyword>
<dbReference type="AlphaFoldDB" id="A0AA96LM59"/>
<feature type="domain" description="Ketosynthase family 3 (KS3)" evidence="4">
    <location>
        <begin position="1"/>
        <end position="388"/>
    </location>
</feature>
<dbReference type="PANTHER" id="PTHR11712:SF336">
    <property type="entry name" value="3-OXOACYL-[ACYL-CARRIER-PROTEIN] SYNTHASE, MITOCHONDRIAL"/>
    <property type="match status" value="1"/>
</dbReference>
<evidence type="ECO:0000313" key="5">
    <source>
        <dbReference type="EMBL" id="WNR44537.1"/>
    </source>
</evidence>
<evidence type="ECO:0000256" key="1">
    <source>
        <dbReference type="ARBA" id="ARBA00008467"/>
    </source>
</evidence>
<name>A0AA96LM59_9BACL</name>
<dbReference type="Pfam" id="PF02801">
    <property type="entry name" value="Ketoacyl-synt_C"/>
    <property type="match status" value="1"/>
</dbReference>
<sequence>MDNVVITGYGIKAPHIDNKMQFKTVLEHGICTHRVVKDRLKGRDVVCGVIDHEFKMLRGKNLKRYPRVSRLAMAAADEAMEMAAFEDRGSLRIAVILGTSAGGISDIAVHKNTVYEKFPIHSIALANAHSLSSAVAHHLEIVGQVYTLTTGCTSSSDAIMMGKMLLDSGTADVCVVGGSDAAVTEWSLMGFLKMQGITTDVDIHQTGVPFSKGHQGFVMAEGAGVLILEREKSARQRGAKLFGVIKGVASANDGTSILASDETGQNMLQALSTAVGDHTPTYVNSQALGLKVNDEVDSIVHKTLFGSSVPITSIKGMTGHTLGSMGVIQVISSLLSIEYGFIPPTIKTNGDGFEDLLIVMETQYKKINSIAVTTHGYGGNNTCLFITKTS</sequence>
<dbReference type="SUPFAM" id="SSF53901">
    <property type="entry name" value="Thiolase-like"/>
    <property type="match status" value="2"/>
</dbReference>
<dbReference type="RefSeq" id="WP_314800186.1">
    <property type="nucleotide sequence ID" value="NZ_CP130319.1"/>
</dbReference>
<dbReference type="InterPro" id="IPR018201">
    <property type="entry name" value="Ketoacyl_synth_AS"/>
</dbReference>
<dbReference type="EMBL" id="CP130319">
    <property type="protein sequence ID" value="WNR44537.1"/>
    <property type="molecule type" value="Genomic_DNA"/>
</dbReference>
<dbReference type="InterPro" id="IPR016039">
    <property type="entry name" value="Thiolase-like"/>
</dbReference>
<comment type="similarity">
    <text evidence="1 3">Belongs to the thiolase-like superfamily. Beta-ketoacyl-ACP synthases family.</text>
</comment>
<dbReference type="Gene3D" id="3.40.47.10">
    <property type="match status" value="1"/>
</dbReference>
<dbReference type="KEGG" id="proo:MJB10_26340"/>
<gene>
    <name evidence="5" type="ORF">MJB10_26340</name>
</gene>
<dbReference type="GO" id="GO:0004315">
    <property type="term" value="F:3-oxoacyl-[acyl-carrier-protein] synthase activity"/>
    <property type="evidence" value="ECO:0007669"/>
    <property type="project" value="InterPro"/>
</dbReference>
<dbReference type="InterPro" id="IPR020841">
    <property type="entry name" value="PKS_Beta-ketoAc_synthase_dom"/>
</dbReference>
<dbReference type="InterPro" id="IPR000794">
    <property type="entry name" value="Beta-ketoacyl_synthase"/>
</dbReference>
<evidence type="ECO:0000259" key="4">
    <source>
        <dbReference type="PROSITE" id="PS52004"/>
    </source>
</evidence>
<accession>A0AA96LM59</accession>
<dbReference type="Pfam" id="PF00109">
    <property type="entry name" value="ketoacyl-synt"/>
    <property type="match status" value="1"/>
</dbReference>
<evidence type="ECO:0000256" key="3">
    <source>
        <dbReference type="RuleBase" id="RU003694"/>
    </source>
</evidence>
<reference evidence="5" key="1">
    <citation type="submission" date="2022-02" db="EMBL/GenBank/DDBJ databases">
        <title>Paenibacillus sp. MBLB1832 Whole Genome Shotgun Sequencing.</title>
        <authorList>
            <person name="Hwang C.Y."/>
            <person name="Cho E.-S."/>
            <person name="Seo M.-J."/>
        </authorList>
    </citation>
    <scope>NUCLEOTIDE SEQUENCE</scope>
    <source>
        <strain evidence="5">MBLB1832</strain>
    </source>
</reference>
<dbReference type="PANTHER" id="PTHR11712">
    <property type="entry name" value="POLYKETIDE SYNTHASE-RELATED"/>
    <property type="match status" value="1"/>
</dbReference>
<dbReference type="GO" id="GO:0006633">
    <property type="term" value="P:fatty acid biosynthetic process"/>
    <property type="evidence" value="ECO:0007669"/>
    <property type="project" value="InterPro"/>
</dbReference>
<dbReference type="Proteomes" id="UP001304650">
    <property type="component" value="Chromosome"/>
</dbReference>
<dbReference type="InterPro" id="IPR014030">
    <property type="entry name" value="Ketoacyl_synth_N"/>
</dbReference>
<keyword evidence="6" id="KW-1185">Reference proteome</keyword>
<organism evidence="5 6">
    <name type="scientific">Paenibacillus roseopurpureus</name>
    <dbReference type="NCBI Taxonomy" id="2918901"/>
    <lineage>
        <taxon>Bacteria</taxon>
        <taxon>Bacillati</taxon>
        <taxon>Bacillota</taxon>
        <taxon>Bacilli</taxon>
        <taxon>Bacillales</taxon>
        <taxon>Paenibacillaceae</taxon>
        <taxon>Paenibacillus</taxon>
    </lineage>
</organism>
<protein>
    <submittedName>
        <fullName evidence="5">Beta-ketoacyl synthase N-terminal-like domain-containing protein</fullName>
    </submittedName>
</protein>
<evidence type="ECO:0000313" key="6">
    <source>
        <dbReference type="Proteomes" id="UP001304650"/>
    </source>
</evidence>
<dbReference type="InterPro" id="IPR014031">
    <property type="entry name" value="Ketoacyl_synth_C"/>
</dbReference>
<proteinExistence type="inferred from homology"/>
<dbReference type="GO" id="GO:0005829">
    <property type="term" value="C:cytosol"/>
    <property type="evidence" value="ECO:0007669"/>
    <property type="project" value="TreeGrafter"/>
</dbReference>
<dbReference type="PROSITE" id="PS52004">
    <property type="entry name" value="KS3_2"/>
    <property type="match status" value="1"/>
</dbReference>
<dbReference type="SMART" id="SM00825">
    <property type="entry name" value="PKS_KS"/>
    <property type="match status" value="1"/>
</dbReference>
<evidence type="ECO:0000256" key="2">
    <source>
        <dbReference type="ARBA" id="ARBA00022679"/>
    </source>
</evidence>
<dbReference type="PROSITE" id="PS00606">
    <property type="entry name" value="KS3_1"/>
    <property type="match status" value="1"/>
</dbReference>